<keyword evidence="7" id="KW-0443">Lipid metabolism</keyword>
<evidence type="ECO:0000256" key="5">
    <source>
        <dbReference type="ARBA" id="ARBA00022692"/>
    </source>
</evidence>
<feature type="transmembrane region" description="Helical" evidence="12">
    <location>
        <begin position="107"/>
        <end position="126"/>
    </location>
</feature>
<dbReference type="GO" id="GO:0016020">
    <property type="term" value="C:membrane"/>
    <property type="evidence" value="ECO:0007669"/>
    <property type="project" value="UniProtKB-SubCell"/>
</dbReference>
<evidence type="ECO:0000256" key="3">
    <source>
        <dbReference type="ARBA" id="ARBA00022516"/>
    </source>
</evidence>
<evidence type="ECO:0000256" key="11">
    <source>
        <dbReference type="RuleBase" id="RU003750"/>
    </source>
</evidence>
<reference evidence="13 14" key="1">
    <citation type="journal article" date="2015" name="Nature">
        <title>rRNA introns, odd ribosomes, and small enigmatic genomes across a large radiation of phyla.</title>
        <authorList>
            <person name="Brown C.T."/>
            <person name="Hug L.A."/>
            <person name="Thomas B.C."/>
            <person name="Sharon I."/>
            <person name="Castelle C.J."/>
            <person name="Singh A."/>
            <person name="Wilkins M.J."/>
            <person name="Williams K.H."/>
            <person name="Banfield J.F."/>
        </authorList>
    </citation>
    <scope>NUCLEOTIDE SEQUENCE [LARGE SCALE GENOMIC DNA]</scope>
</reference>
<dbReference type="InterPro" id="IPR048254">
    <property type="entry name" value="CDP_ALCOHOL_P_TRANSF_CS"/>
</dbReference>
<gene>
    <name evidence="13" type="ORF">UX10_C0001G0041</name>
</gene>
<dbReference type="Pfam" id="PF01066">
    <property type="entry name" value="CDP-OH_P_transf"/>
    <property type="match status" value="1"/>
</dbReference>
<feature type="transmembrane region" description="Helical" evidence="12">
    <location>
        <begin position="138"/>
        <end position="158"/>
    </location>
</feature>
<dbReference type="PANTHER" id="PTHR14269">
    <property type="entry name" value="CDP-DIACYLGLYCEROL--GLYCEROL-3-PHOSPHATE 3-PHOSPHATIDYLTRANSFERASE-RELATED"/>
    <property type="match status" value="1"/>
</dbReference>
<dbReference type="GO" id="GO:0008444">
    <property type="term" value="F:CDP-diacylglycerol-glycerol-3-phosphate 3-phosphatidyltransferase activity"/>
    <property type="evidence" value="ECO:0007669"/>
    <property type="project" value="InterPro"/>
</dbReference>
<dbReference type="InterPro" id="IPR004570">
    <property type="entry name" value="Phosphatidylglycerol_P_synth"/>
</dbReference>
<keyword evidence="5 12" id="KW-0812">Transmembrane</keyword>
<dbReference type="PIRSF" id="PIRSF000847">
    <property type="entry name" value="Phos_ph_gly_syn"/>
    <property type="match status" value="1"/>
</dbReference>
<keyword evidence="10" id="KW-1208">Phospholipid metabolism</keyword>
<evidence type="ECO:0000256" key="2">
    <source>
        <dbReference type="ARBA" id="ARBA00010441"/>
    </source>
</evidence>
<evidence type="ECO:0000256" key="4">
    <source>
        <dbReference type="ARBA" id="ARBA00022679"/>
    </source>
</evidence>
<protein>
    <submittedName>
        <fullName evidence="13">CDP-diacylglycerol/glycerol-3-phosphate3-phosphatidyl transferase</fullName>
    </submittedName>
</protein>
<organism evidence="13 14">
    <name type="scientific">Candidatus Magasanikbacteria bacterium GW2011_GWA2_45_39</name>
    <dbReference type="NCBI Taxonomy" id="1619041"/>
    <lineage>
        <taxon>Bacteria</taxon>
        <taxon>Candidatus Magasanikiibacteriota</taxon>
    </lineage>
</organism>
<dbReference type="GO" id="GO:0046474">
    <property type="term" value="P:glycerophospholipid biosynthetic process"/>
    <property type="evidence" value="ECO:0007669"/>
    <property type="project" value="TreeGrafter"/>
</dbReference>
<dbReference type="Gene3D" id="1.20.120.1760">
    <property type="match status" value="1"/>
</dbReference>
<evidence type="ECO:0000256" key="6">
    <source>
        <dbReference type="ARBA" id="ARBA00022989"/>
    </source>
</evidence>
<evidence type="ECO:0000256" key="12">
    <source>
        <dbReference type="SAM" id="Phobius"/>
    </source>
</evidence>
<evidence type="ECO:0000256" key="9">
    <source>
        <dbReference type="ARBA" id="ARBA00023209"/>
    </source>
</evidence>
<evidence type="ECO:0000313" key="13">
    <source>
        <dbReference type="EMBL" id="KKU08282.1"/>
    </source>
</evidence>
<dbReference type="AlphaFoldDB" id="A0A0G1MJL2"/>
<comment type="subcellular location">
    <subcellularLocation>
        <location evidence="1">Membrane</location>
        <topology evidence="1">Multi-pass membrane protein</topology>
    </subcellularLocation>
</comment>
<dbReference type="InterPro" id="IPR050324">
    <property type="entry name" value="CDP-alcohol_PTase-I"/>
</dbReference>
<keyword evidence="3" id="KW-0444">Lipid biosynthesis</keyword>
<comment type="caution">
    <text evidence="13">The sequence shown here is derived from an EMBL/GenBank/DDBJ whole genome shotgun (WGS) entry which is preliminary data.</text>
</comment>
<accession>A0A0G1MJL2</accession>
<name>A0A0G1MJL2_9BACT</name>
<evidence type="ECO:0000256" key="7">
    <source>
        <dbReference type="ARBA" id="ARBA00023098"/>
    </source>
</evidence>
<dbReference type="Proteomes" id="UP000033999">
    <property type="component" value="Unassembled WGS sequence"/>
</dbReference>
<evidence type="ECO:0000256" key="10">
    <source>
        <dbReference type="ARBA" id="ARBA00023264"/>
    </source>
</evidence>
<dbReference type="InterPro" id="IPR043130">
    <property type="entry name" value="CDP-OH_PTrfase_TM_dom"/>
</dbReference>
<feature type="transmembrane region" description="Helical" evidence="12">
    <location>
        <begin position="164"/>
        <end position="185"/>
    </location>
</feature>
<keyword evidence="4 11" id="KW-0808">Transferase</keyword>
<dbReference type="InterPro" id="IPR000462">
    <property type="entry name" value="CDP-OH_P_trans"/>
</dbReference>
<keyword evidence="8 12" id="KW-0472">Membrane</keyword>
<dbReference type="PANTHER" id="PTHR14269:SF62">
    <property type="entry name" value="CDP-DIACYLGLYCEROL--GLYCEROL-3-PHOSPHATE 3-PHOSPHATIDYLTRANSFERASE 1, CHLOROPLASTIC"/>
    <property type="match status" value="1"/>
</dbReference>
<feature type="transmembrane region" description="Helical" evidence="12">
    <location>
        <begin position="30"/>
        <end position="46"/>
    </location>
</feature>
<sequence length="189" mass="21232">MGHDKILPHDRLLARTILPAFPLWVRPNHLTILRFLMIPLVLWLLVLDNYEWGIPLFLLAALTDALDGSMARTRNQITDWGKMYDPVADKVLIGSVLVVIALQHINFYLGIILIALEVVVLIGAAIRYKKGIISQANVWGKIKMLLQVIGVTFILFALAFGWNLFISISQGTFFLAIIFAIISLLTHGF</sequence>
<proteinExistence type="inferred from homology"/>
<keyword evidence="9" id="KW-0594">Phospholipid biosynthesis</keyword>
<evidence type="ECO:0000256" key="8">
    <source>
        <dbReference type="ARBA" id="ARBA00023136"/>
    </source>
</evidence>
<evidence type="ECO:0000313" key="14">
    <source>
        <dbReference type="Proteomes" id="UP000033999"/>
    </source>
</evidence>
<comment type="similarity">
    <text evidence="2 11">Belongs to the CDP-alcohol phosphatidyltransferase class-I family.</text>
</comment>
<keyword evidence="6 12" id="KW-1133">Transmembrane helix</keyword>
<dbReference type="EMBL" id="LCKX01000001">
    <property type="protein sequence ID" value="KKU08282.1"/>
    <property type="molecule type" value="Genomic_DNA"/>
</dbReference>
<evidence type="ECO:0000256" key="1">
    <source>
        <dbReference type="ARBA" id="ARBA00004141"/>
    </source>
</evidence>
<dbReference type="PROSITE" id="PS00379">
    <property type="entry name" value="CDP_ALCOHOL_P_TRANSF"/>
    <property type="match status" value="1"/>
</dbReference>